<keyword evidence="10" id="KW-1185">Reference proteome</keyword>
<feature type="transmembrane region" description="Helical" evidence="7">
    <location>
        <begin position="28"/>
        <end position="52"/>
    </location>
</feature>
<comment type="caution">
    <text evidence="9">The sequence shown here is derived from an EMBL/GenBank/DDBJ whole genome shotgun (WGS) entry which is preliminary data.</text>
</comment>
<protein>
    <submittedName>
        <fullName evidence="9">Multiple sugar transport system permease protein</fullName>
    </submittedName>
</protein>
<feature type="domain" description="ABC transmembrane type-1" evidence="8">
    <location>
        <begin position="85"/>
        <end position="297"/>
    </location>
</feature>
<keyword evidence="4 7" id="KW-0812">Transmembrane</keyword>
<evidence type="ECO:0000256" key="3">
    <source>
        <dbReference type="ARBA" id="ARBA00022475"/>
    </source>
</evidence>
<proteinExistence type="inferred from homology"/>
<evidence type="ECO:0000313" key="10">
    <source>
        <dbReference type="Proteomes" id="UP000633509"/>
    </source>
</evidence>
<evidence type="ECO:0000256" key="5">
    <source>
        <dbReference type="ARBA" id="ARBA00022989"/>
    </source>
</evidence>
<evidence type="ECO:0000259" key="8">
    <source>
        <dbReference type="PROSITE" id="PS50928"/>
    </source>
</evidence>
<comment type="similarity">
    <text evidence="7">Belongs to the binding-protein-dependent transport system permease family.</text>
</comment>
<keyword evidence="5 7" id="KW-1133">Transmembrane helix</keyword>
<feature type="transmembrane region" description="Helical" evidence="7">
    <location>
        <begin position="171"/>
        <end position="194"/>
    </location>
</feature>
<dbReference type="InterPro" id="IPR035906">
    <property type="entry name" value="MetI-like_sf"/>
</dbReference>
<accession>A0ABR9MKC3</accession>
<feature type="transmembrane region" description="Helical" evidence="7">
    <location>
        <begin position="122"/>
        <end position="143"/>
    </location>
</feature>
<sequence>MTAPTMSGAARVSAPPARRSRLVPQLTGWGFVFPATLVIVGLSLFPAVWALLLSLRDGDLLTGGDFVGLANYRDMLGDAELAASAGHTLLYTVLFVPGSVVLGLALALALNLKIRLIGFYRTCFFVPYVVSAAATGILSNFVFDPDFGIVNAGLKALGLPAMGFLQDPDQAMLTLVAISLWGGVGMPAVVYLAALQDIPRELIEAARVDGGAGRHVLRHVVLPQLRPATVFLLIWQTITALQLFDLVYTTTKGQPLDSTTTIVFYLYRQAFQLFHSGYGTAIAYVLFIVTLAVSGAVLWRGAK</sequence>
<feature type="transmembrane region" description="Helical" evidence="7">
    <location>
        <begin position="89"/>
        <end position="110"/>
    </location>
</feature>
<gene>
    <name evidence="9" type="ORF">H4W80_011221</name>
</gene>
<organism evidence="9 10">
    <name type="scientific">Nonomuraea angiospora</name>
    <dbReference type="NCBI Taxonomy" id="46172"/>
    <lineage>
        <taxon>Bacteria</taxon>
        <taxon>Bacillati</taxon>
        <taxon>Actinomycetota</taxon>
        <taxon>Actinomycetes</taxon>
        <taxon>Streptosporangiales</taxon>
        <taxon>Streptosporangiaceae</taxon>
        <taxon>Nonomuraea</taxon>
    </lineage>
</organism>
<reference evidence="9 10" key="1">
    <citation type="submission" date="2020-10" db="EMBL/GenBank/DDBJ databases">
        <title>Sequencing the genomes of 1000 actinobacteria strains.</title>
        <authorList>
            <person name="Klenk H.-P."/>
        </authorList>
    </citation>
    <scope>NUCLEOTIDE SEQUENCE [LARGE SCALE GENOMIC DNA]</scope>
    <source>
        <strain evidence="9 10">DSM 43173</strain>
    </source>
</reference>
<dbReference type="Pfam" id="PF00528">
    <property type="entry name" value="BPD_transp_1"/>
    <property type="match status" value="1"/>
</dbReference>
<dbReference type="Gene3D" id="1.10.3720.10">
    <property type="entry name" value="MetI-like"/>
    <property type="match status" value="1"/>
</dbReference>
<dbReference type="RefSeq" id="WP_225964217.1">
    <property type="nucleotide sequence ID" value="NZ_JADBEK010000001.1"/>
</dbReference>
<evidence type="ECO:0000256" key="2">
    <source>
        <dbReference type="ARBA" id="ARBA00022448"/>
    </source>
</evidence>
<keyword evidence="3" id="KW-1003">Cell membrane</keyword>
<dbReference type="PANTHER" id="PTHR30193:SF37">
    <property type="entry name" value="INNER MEMBRANE ABC TRANSPORTER PERMEASE PROTEIN YCJO"/>
    <property type="match status" value="1"/>
</dbReference>
<name>A0ABR9MKC3_9ACTN</name>
<dbReference type="EMBL" id="JADBEK010000001">
    <property type="protein sequence ID" value="MBE1592963.1"/>
    <property type="molecule type" value="Genomic_DNA"/>
</dbReference>
<evidence type="ECO:0000256" key="4">
    <source>
        <dbReference type="ARBA" id="ARBA00022692"/>
    </source>
</evidence>
<dbReference type="CDD" id="cd06261">
    <property type="entry name" value="TM_PBP2"/>
    <property type="match status" value="1"/>
</dbReference>
<dbReference type="SUPFAM" id="SSF161098">
    <property type="entry name" value="MetI-like"/>
    <property type="match status" value="1"/>
</dbReference>
<evidence type="ECO:0000256" key="6">
    <source>
        <dbReference type="ARBA" id="ARBA00023136"/>
    </source>
</evidence>
<keyword evidence="6 7" id="KW-0472">Membrane</keyword>
<comment type="subcellular location">
    <subcellularLocation>
        <location evidence="1 7">Cell membrane</location>
        <topology evidence="1 7">Multi-pass membrane protein</topology>
    </subcellularLocation>
</comment>
<evidence type="ECO:0000313" key="9">
    <source>
        <dbReference type="EMBL" id="MBE1592963.1"/>
    </source>
</evidence>
<dbReference type="Proteomes" id="UP000633509">
    <property type="component" value="Unassembled WGS sequence"/>
</dbReference>
<feature type="transmembrane region" description="Helical" evidence="7">
    <location>
        <begin position="281"/>
        <end position="299"/>
    </location>
</feature>
<dbReference type="PROSITE" id="PS50928">
    <property type="entry name" value="ABC_TM1"/>
    <property type="match status" value="1"/>
</dbReference>
<dbReference type="InterPro" id="IPR000515">
    <property type="entry name" value="MetI-like"/>
</dbReference>
<evidence type="ECO:0000256" key="1">
    <source>
        <dbReference type="ARBA" id="ARBA00004651"/>
    </source>
</evidence>
<evidence type="ECO:0000256" key="7">
    <source>
        <dbReference type="RuleBase" id="RU363032"/>
    </source>
</evidence>
<dbReference type="PANTHER" id="PTHR30193">
    <property type="entry name" value="ABC TRANSPORTER PERMEASE PROTEIN"/>
    <property type="match status" value="1"/>
</dbReference>
<dbReference type="InterPro" id="IPR051393">
    <property type="entry name" value="ABC_transporter_permease"/>
</dbReference>
<keyword evidence="2 7" id="KW-0813">Transport</keyword>
<keyword evidence="9" id="KW-0762">Sugar transport</keyword>